<evidence type="ECO:0000256" key="4">
    <source>
        <dbReference type="ARBA" id="ARBA00022840"/>
    </source>
</evidence>
<dbReference type="Pfam" id="PF04263">
    <property type="entry name" value="TPK_catalytic"/>
    <property type="match status" value="1"/>
</dbReference>
<evidence type="ECO:0000256" key="5">
    <source>
        <dbReference type="NCBIfam" id="TIGR01378"/>
    </source>
</evidence>
<dbReference type="GO" id="GO:0006772">
    <property type="term" value="P:thiamine metabolic process"/>
    <property type="evidence" value="ECO:0007669"/>
    <property type="project" value="UniProtKB-UniRule"/>
</dbReference>
<dbReference type="SUPFAM" id="SSF63999">
    <property type="entry name" value="Thiamin pyrophosphokinase, catalytic domain"/>
    <property type="match status" value="1"/>
</dbReference>
<dbReference type="GO" id="GO:0004788">
    <property type="term" value="F:thiamine diphosphokinase activity"/>
    <property type="evidence" value="ECO:0007669"/>
    <property type="project" value="UniProtKB-UniRule"/>
</dbReference>
<protein>
    <recommendedName>
        <fullName evidence="5">Thiamine diphosphokinase</fullName>
        <ecNumber evidence="5">2.7.6.2</ecNumber>
    </recommendedName>
</protein>
<dbReference type="GO" id="GO:0016301">
    <property type="term" value="F:kinase activity"/>
    <property type="evidence" value="ECO:0007669"/>
    <property type="project" value="UniProtKB-KW"/>
</dbReference>
<dbReference type="GO" id="GO:0030975">
    <property type="term" value="F:thiamine binding"/>
    <property type="evidence" value="ECO:0007669"/>
    <property type="project" value="InterPro"/>
</dbReference>
<dbReference type="InterPro" id="IPR006282">
    <property type="entry name" value="Thi_PPkinase"/>
</dbReference>
<feature type="domain" description="Thiamin pyrophosphokinase thiamin-binding" evidence="6">
    <location>
        <begin position="132"/>
        <end position="196"/>
    </location>
</feature>
<dbReference type="SUPFAM" id="SSF63862">
    <property type="entry name" value="Thiamin pyrophosphokinase, substrate-binding domain"/>
    <property type="match status" value="1"/>
</dbReference>
<dbReference type="PANTHER" id="PTHR41299:SF1">
    <property type="entry name" value="THIAMINE PYROPHOSPHOKINASE"/>
    <property type="match status" value="1"/>
</dbReference>
<evidence type="ECO:0000259" key="6">
    <source>
        <dbReference type="SMART" id="SM00983"/>
    </source>
</evidence>
<dbReference type="GO" id="GO:0005524">
    <property type="term" value="F:ATP binding"/>
    <property type="evidence" value="ECO:0007669"/>
    <property type="project" value="UniProtKB-KW"/>
</dbReference>
<evidence type="ECO:0000313" key="8">
    <source>
        <dbReference type="Proteomes" id="UP000176186"/>
    </source>
</evidence>
<dbReference type="NCBIfam" id="TIGR01378">
    <property type="entry name" value="thi_PPkinase"/>
    <property type="match status" value="1"/>
</dbReference>
<dbReference type="PANTHER" id="PTHR41299">
    <property type="entry name" value="THIAMINE PYROPHOSPHOKINASE"/>
    <property type="match status" value="1"/>
</dbReference>
<dbReference type="SMART" id="SM00983">
    <property type="entry name" value="TPK_B1_binding"/>
    <property type="match status" value="1"/>
</dbReference>
<keyword evidence="1" id="KW-0808">Transferase</keyword>
<dbReference type="CDD" id="cd07995">
    <property type="entry name" value="TPK"/>
    <property type="match status" value="1"/>
</dbReference>
<dbReference type="EMBL" id="MFKE01000020">
    <property type="protein sequence ID" value="OGG34835.1"/>
    <property type="molecule type" value="Genomic_DNA"/>
</dbReference>
<keyword evidence="4" id="KW-0067">ATP-binding</keyword>
<evidence type="ECO:0000313" key="7">
    <source>
        <dbReference type="EMBL" id="OGG34835.1"/>
    </source>
</evidence>
<dbReference type="Proteomes" id="UP000176186">
    <property type="component" value="Unassembled WGS sequence"/>
</dbReference>
<evidence type="ECO:0000256" key="1">
    <source>
        <dbReference type="ARBA" id="ARBA00022679"/>
    </source>
</evidence>
<sequence length="202" mass="22956">MGNDHRTVIFGNGTLKKDFLKILRPDDYIIGVDRAAYWLLKNNIIPDLAIGDFDSTSPYELKRIKERVKTIKIYPKNKNFTDMELAIRQAKGEVYIFGGSGTRLDHTMATLFTITTQICIDETNRTRKISKGRTILKPGGYRYVSILPITSSIVISLSKFKYNLTKTKILRGSTRGISNEFAGRQAVIRLFTGKAWVIESRD</sequence>
<dbReference type="InterPro" id="IPR007373">
    <property type="entry name" value="Thiamin_PyroPKinase_B1-bd"/>
</dbReference>
<keyword evidence="2" id="KW-0547">Nucleotide-binding</keyword>
<accession>A0A1F6BD30</accession>
<dbReference type="Pfam" id="PF04265">
    <property type="entry name" value="TPK_B1_binding"/>
    <property type="match status" value="1"/>
</dbReference>
<dbReference type="AlphaFoldDB" id="A0A1F6BD30"/>
<dbReference type="STRING" id="1798401.A2363_00130"/>
<comment type="caution">
    <text evidence="7">The sequence shown here is derived from an EMBL/GenBank/DDBJ whole genome shotgun (WGS) entry which is preliminary data.</text>
</comment>
<keyword evidence="3 7" id="KW-0418">Kinase</keyword>
<evidence type="ECO:0000256" key="2">
    <source>
        <dbReference type="ARBA" id="ARBA00022741"/>
    </source>
</evidence>
<reference evidence="7 8" key="1">
    <citation type="journal article" date="2016" name="Nat. Commun.">
        <title>Thousands of microbial genomes shed light on interconnected biogeochemical processes in an aquifer system.</title>
        <authorList>
            <person name="Anantharaman K."/>
            <person name="Brown C.T."/>
            <person name="Hug L.A."/>
            <person name="Sharon I."/>
            <person name="Castelle C.J."/>
            <person name="Probst A.J."/>
            <person name="Thomas B.C."/>
            <person name="Singh A."/>
            <person name="Wilkins M.J."/>
            <person name="Karaoz U."/>
            <person name="Brodie E.L."/>
            <person name="Williams K.H."/>
            <person name="Hubbard S.S."/>
            <person name="Banfield J.F."/>
        </authorList>
    </citation>
    <scope>NUCLEOTIDE SEQUENCE [LARGE SCALE GENOMIC DNA]</scope>
</reference>
<dbReference type="EC" id="2.7.6.2" evidence="5"/>
<dbReference type="Gene3D" id="3.40.50.10240">
    <property type="entry name" value="Thiamin pyrophosphokinase, catalytic domain"/>
    <property type="match status" value="1"/>
</dbReference>
<dbReference type="InterPro" id="IPR036759">
    <property type="entry name" value="TPK_catalytic_sf"/>
</dbReference>
<proteinExistence type="predicted"/>
<gene>
    <name evidence="7" type="ORF">A2363_00130</name>
</gene>
<organism evidence="7 8">
    <name type="scientific">Candidatus Gottesmanbacteria bacterium RIFOXYB1_FULL_47_11</name>
    <dbReference type="NCBI Taxonomy" id="1798401"/>
    <lineage>
        <taxon>Bacteria</taxon>
        <taxon>Candidatus Gottesmaniibacteriota</taxon>
    </lineage>
</organism>
<dbReference type="GO" id="GO:0009229">
    <property type="term" value="P:thiamine diphosphate biosynthetic process"/>
    <property type="evidence" value="ECO:0007669"/>
    <property type="project" value="InterPro"/>
</dbReference>
<dbReference type="InterPro" id="IPR053149">
    <property type="entry name" value="TPK"/>
</dbReference>
<dbReference type="InterPro" id="IPR036371">
    <property type="entry name" value="TPK_B1-bd_sf"/>
</dbReference>
<dbReference type="InterPro" id="IPR007371">
    <property type="entry name" value="TPK_catalytic"/>
</dbReference>
<evidence type="ECO:0000256" key="3">
    <source>
        <dbReference type="ARBA" id="ARBA00022777"/>
    </source>
</evidence>
<name>A0A1F6BD30_9BACT</name>